<dbReference type="InterPro" id="IPR032675">
    <property type="entry name" value="LRR_dom_sf"/>
</dbReference>
<reference evidence="4 5" key="1">
    <citation type="submission" date="2017-09" db="EMBL/GenBank/DDBJ databases">
        <title>WGS assembly of Aquilegia coerulea Goldsmith.</title>
        <authorList>
            <person name="Hodges S."/>
            <person name="Kramer E."/>
            <person name="Nordborg M."/>
            <person name="Tomkins J."/>
            <person name="Borevitz J."/>
            <person name="Derieg N."/>
            <person name="Yan J."/>
            <person name="Mihaltcheva S."/>
            <person name="Hayes R.D."/>
            <person name="Rokhsar D."/>
        </authorList>
    </citation>
    <scope>NUCLEOTIDE SEQUENCE [LARGE SCALE GENOMIC DNA]</scope>
    <source>
        <strain evidence="5">cv. Goldsmith</strain>
    </source>
</reference>
<dbReference type="Pfam" id="PF12937">
    <property type="entry name" value="F-box-like"/>
    <property type="match status" value="1"/>
</dbReference>
<gene>
    <name evidence="4" type="ORF">AQUCO_07600092v1</name>
</gene>
<feature type="non-terminal residue" evidence="4">
    <location>
        <position position="257"/>
    </location>
</feature>
<dbReference type="InterPro" id="IPR001810">
    <property type="entry name" value="F-box_dom"/>
</dbReference>
<dbReference type="Gene3D" id="3.80.10.10">
    <property type="entry name" value="Ribonuclease Inhibitor"/>
    <property type="match status" value="1"/>
</dbReference>
<sequence length="257" mass="29671">MLLLPRLLKKAKALAKLTKANLEEQAESDNYQSYINRFDLLGDYDSELSQYTKLHEEILKENTAASLLRLLKNKPKLDWLELPVDVMSLIFTKLGPLHILHNAQSVCSSWRNLSKDPYFFRSIDLRNSPTEYYYYDAEKMIKKTVDRSCGQLAFGSEVLIELVRKLPLLEELELWYEVFSAELVKEVGRSCSQIKSLELKGVKAYSWGSSDEEAYAIADYIPQLRHLHFSYCKLTSIGVEVMLNGCPNLEYLDIEHC</sequence>
<evidence type="ECO:0000256" key="1">
    <source>
        <dbReference type="ARBA" id="ARBA00022614"/>
    </source>
</evidence>
<dbReference type="AlphaFoldDB" id="A0A2G5C8R6"/>
<keyword evidence="1" id="KW-0433">Leucine-rich repeat</keyword>
<dbReference type="PANTHER" id="PTHR38926">
    <property type="entry name" value="F-BOX DOMAIN CONTAINING PROTEIN, EXPRESSED"/>
    <property type="match status" value="1"/>
</dbReference>
<evidence type="ECO:0000313" key="4">
    <source>
        <dbReference type="EMBL" id="PIA27684.1"/>
    </source>
</evidence>
<dbReference type="OrthoDB" id="2095648at2759"/>
<evidence type="ECO:0000256" key="2">
    <source>
        <dbReference type="ARBA" id="ARBA00022737"/>
    </source>
</evidence>
<dbReference type="InterPro" id="IPR025875">
    <property type="entry name" value="Leu-rich_rpt_4"/>
</dbReference>
<dbReference type="CDD" id="cd22164">
    <property type="entry name" value="F-box_AtSKIP19-like"/>
    <property type="match status" value="1"/>
</dbReference>
<dbReference type="Pfam" id="PF12799">
    <property type="entry name" value="LRR_4"/>
    <property type="match status" value="1"/>
</dbReference>
<evidence type="ECO:0000259" key="3">
    <source>
        <dbReference type="PROSITE" id="PS50181"/>
    </source>
</evidence>
<evidence type="ECO:0000313" key="5">
    <source>
        <dbReference type="Proteomes" id="UP000230069"/>
    </source>
</evidence>
<dbReference type="SUPFAM" id="SSF52047">
    <property type="entry name" value="RNI-like"/>
    <property type="match status" value="1"/>
</dbReference>
<proteinExistence type="predicted"/>
<keyword evidence="2" id="KW-0677">Repeat</keyword>
<dbReference type="EMBL" id="KZ305093">
    <property type="protein sequence ID" value="PIA27684.1"/>
    <property type="molecule type" value="Genomic_DNA"/>
</dbReference>
<organism evidence="4 5">
    <name type="scientific">Aquilegia coerulea</name>
    <name type="common">Rocky mountain columbine</name>
    <dbReference type="NCBI Taxonomy" id="218851"/>
    <lineage>
        <taxon>Eukaryota</taxon>
        <taxon>Viridiplantae</taxon>
        <taxon>Streptophyta</taxon>
        <taxon>Embryophyta</taxon>
        <taxon>Tracheophyta</taxon>
        <taxon>Spermatophyta</taxon>
        <taxon>Magnoliopsida</taxon>
        <taxon>Ranunculales</taxon>
        <taxon>Ranunculaceae</taxon>
        <taxon>Thalictroideae</taxon>
        <taxon>Aquilegia</taxon>
    </lineage>
</organism>
<keyword evidence="5" id="KW-1185">Reference proteome</keyword>
<protein>
    <recommendedName>
        <fullName evidence="3">F-box domain-containing protein</fullName>
    </recommendedName>
</protein>
<feature type="domain" description="F-box" evidence="3">
    <location>
        <begin position="76"/>
        <end position="123"/>
    </location>
</feature>
<dbReference type="SMART" id="SM00256">
    <property type="entry name" value="FBOX"/>
    <property type="match status" value="1"/>
</dbReference>
<accession>A0A2G5C8R6</accession>
<dbReference type="Proteomes" id="UP000230069">
    <property type="component" value="Unassembled WGS sequence"/>
</dbReference>
<dbReference type="PROSITE" id="PS50181">
    <property type="entry name" value="FBOX"/>
    <property type="match status" value="1"/>
</dbReference>
<dbReference type="STRING" id="218851.A0A2G5C8R6"/>
<dbReference type="PANTHER" id="PTHR38926:SF2">
    <property type="entry name" value="F-BOX_LRR-REPEAT PROTEIN 21-RELATED"/>
    <property type="match status" value="1"/>
</dbReference>
<name>A0A2G5C8R6_AQUCA</name>
<dbReference type="InParanoid" id="A0A2G5C8R6"/>